<feature type="signal peptide" evidence="1">
    <location>
        <begin position="1"/>
        <end position="32"/>
    </location>
</feature>
<dbReference type="AlphaFoldDB" id="A0A542YRJ2"/>
<dbReference type="PROSITE" id="PS51257">
    <property type="entry name" value="PROKAR_LIPOPROTEIN"/>
    <property type="match status" value="1"/>
</dbReference>
<keyword evidence="3" id="KW-1185">Reference proteome</keyword>
<dbReference type="Proteomes" id="UP000319516">
    <property type="component" value="Unassembled WGS sequence"/>
</dbReference>
<dbReference type="EMBL" id="VFOP01000001">
    <property type="protein sequence ID" value="TQL50719.1"/>
    <property type="molecule type" value="Genomic_DNA"/>
</dbReference>
<evidence type="ECO:0000313" key="2">
    <source>
        <dbReference type="EMBL" id="TQL50719.1"/>
    </source>
</evidence>
<dbReference type="RefSeq" id="WP_141784812.1">
    <property type="nucleotide sequence ID" value="NZ_BAAAIK010000002.1"/>
</dbReference>
<proteinExistence type="predicted"/>
<sequence length="154" mass="15704">MHRRPSALTALRPLAAAGLLLVVAGCSSAVKATPFADSDSAVCREVAAAWPATVGGQTPREVAVQSEGVAAWGDPAIIARCGATSPGPTTDPCIDADGVDWVAHELEDGYAFTTFGREPGIEVLVPSAYAPEPLLLSAFRAAAEVVPPTGPHCT</sequence>
<comment type="caution">
    <text evidence="2">The sequence shown here is derived from an EMBL/GenBank/DDBJ whole genome shotgun (WGS) entry which is preliminary data.</text>
</comment>
<accession>A0A542YRJ2</accession>
<evidence type="ECO:0000313" key="3">
    <source>
        <dbReference type="Proteomes" id="UP000319516"/>
    </source>
</evidence>
<dbReference type="InterPro" id="IPR021903">
    <property type="entry name" value="DUF3515"/>
</dbReference>
<feature type="chain" id="PRO_5039247228" evidence="1">
    <location>
        <begin position="33"/>
        <end position="154"/>
    </location>
</feature>
<evidence type="ECO:0000256" key="1">
    <source>
        <dbReference type="SAM" id="SignalP"/>
    </source>
</evidence>
<keyword evidence="1" id="KW-0732">Signal</keyword>
<gene>
    <name evidence="2" type="ORF">FB467_1835</name>
</gene>
<dbReference type="OrthoDB" id="4331648at2"/>
<dbReference type="Pfam" id="PF12028">
    <property type="entry name" value="DUF3515"/>
    <property type="match status" value="1"/>
</dbReference>
<protein>
    <submittedName>
        <fullName evidence="2">Uncharacterized protein DUF3515</fullName>
    </submittedName>
</protein>
<organism evidence="2 3">
    <name type="scientific">Ornithinicoccus hortensis</name>
    <dbReference type="NCBI Taxonomy" id="82346"/>
    <lineage>
        <taxon>Bacteria</taxon>
        <taxon>Bacillati</taxon>
        <taxon>Actinomycetota</taxon>
        <taxon>Actinomycetes</taxon>
        <taxon>Micrococcales</taxon>
        <taxon>Intrasporangiaceae</taxon>
        <taxon>Ornithinicoccus</taxon>
    </lineage>
</organism>
<name>A0A542YRJ2_9MICO</name>
<reference evidence="2 3" key="1">
    <citation type="submission" date="2019-06" db="EMBL/GenBank/DDBJ databases">
        <title>Sequencing the genomes of 1000 actinobacteria strains.</title>
        <authorList>
            <person name="Klenk H.-P."/>
        </authorList>
    </citation>
    <scope>NUCLEOTIDE SEQUENCE [LARGE SCALE GENOMIC DNA]</scope>
    <source>
        <strain evidence="2 3">DSM 12335</strain>
    </source>
</reference>